<name>A0A9E8HJN6_9ALTE</name>
<dbReference type="PANTHER" id="PTHR13016:SF0">
    <property type="entry name" value="AMME SYNDROME CANDIDATE GENE 1 PROTEIN"/>
    <property type="match status" value="1"/>
</dbReference>
<dbReference type="InterPro" id="IPR036071">
    <property type="entry name" value="AMMECR1_dom_sf"/>
</dbReference>
<dbReference type="NCBIfam" id="TIGR00296">
    <property type="entry name" value="TIGR00296 family protein"/>
    <property type="match status" value="1"/>
</dbReference>
<protein>
    <submittedName>
        <fullName evidence="2">AmmeMemoRadiSam system protein A</fullName>
    </submittedName>
</protein>
<dbReference type="NCBIfam" id="TIGR04335">
    <property type="entry name" value="AmmeMemoSam_A"/>
    <property type="match status" value="1"/>
</dbReference>
<dbReference type="EMBL" id="CP101527">
    <property type="protein sequence ID" value="UZW73908.1"/>
    <property type="molecule type" value="Genomic_DNA"/>
</dbReference>
<accession>A0A9E8HJN6</accession>
<dbReference type="InterPro" id="IPR002733">
    <property type="entry name" value="AMMECR1_domain"/>
</dbReference>
<reference evidence="2" key="1">
    <citation type="submission" date="2022-07" db="EMBL/GenBank/DDBJ databases">
        <title>Alkalimarinus sp. nov., isolated from gut of a Alitta virens.</title>
        <authorList>
            <person name="Yang A.I."/>
            <person name="Shin N.-R."/>
        </authorList>
    </citation>
    <scope>NUCLEOTIDE SEQUENCE</scope>
    <source>
        <strain evidence="2">FA028</strain>
    </source>
</reference>
<dbReference type="Pfam" id="PF01871">
    <property type="entry name" value="AMMECR1"/>
    <property type="match status" value="1"/>
</dbReference>
<dbReference type="KEGG" id="asem:NNL22_12825"/>
<dbReference type="Gene3D" id="3.30.700.20">
    <property type="entry name" value="Hypothetical protein ph0010, domain 1"/>
    <property type="match status" value="1"/>
</dbReference>
<sequence length="198" mass="22231">MVHMPSVELSLEEQSFLKRVVKETIRIAAMDGRNCPLSHFESDLQGMPNKDQLLVDGACFITLLKRGSLRGCIGTLDAYRPLLQDVASNAYSAAMSDPRFPPVTVEELELLELSISVLTNPQEIFVTTEADLASALEPNVDGLIIQDGRHRATYLPSVWEQLPERTDFIRELKSKAGLSQNYWSSTIRCFKYQVQSIK</sequence>
<dbReference type="Proteomes" id="UP001164472">
    <property type="component" value="Chromosome"/>
</dbReference>
<proteinExistence type="predicted"/>
<feature type="domain" description="AMMECR1" evidence="1">
    <location>
        <begin position="12"/>
        <end position="198"/>
    </location>
</feature>
<dbReference type="AlphaFoldDB" id="A0A9E8HJN6"/>
<dbReference type="PANTHER" id="PTHR13016">
    <property type="entry name" value="AMMECR1 HOMOLOG"/>
    <property type="match status" value="1"/>
</dbReference>
<dbReference type="PROSITE" id="PS51112">
    <property type="entry name" value="AMMECR1"/>
    <property type="match status" value="1"/>
</dbReference>
<dbReference type="Gene3D" id="3.30.1490.150">
    <property type="entry name" value="Hypothetical protein ph0010, domain 2"/>
    <property type="match status" value="1"/>
</dbReference>
<evidence type="ECO:0000313" key="2">
    <source>
        <dbReference type="EMBL" id="UZW73908.1"/>
    </source>
</evidence>
<organism evidence="2 3">
    <name type="scientific">Alkalimarinus sediminis</name>
    <dbReference type="NCBI Taxonomy" id="1632866"/>
    <lineage>
        <taxon>Bacteria</taxon>
        <taxon>Pseudomonadati</taxon>
        <taxon>Pseudomonadota</taxon>
        <taxon>Gammaproteobacteria</taxon>
        <taxon>Alteromonadales</taxon>
        <taxon>Alteromonadaceae</taxon>
        <taxon>Alkalimarinus</taxon>
    </lineage>
</organism>
<keyword evidence="3" id="KW-1185">Reference proteome</keyword>
<evidence type="ECO:0000259" key="1">
    <source>
        <dbReference type="PROSITE" id="PS51112"/>
    </source>
</evidence>
<dbReference type="InterPro" id="IPR023473">
    <property type="entry name" value="AMMECR1"/>
</dbReference>
<dbReference type="SUPFAM" id="SSF143447">
    <property type="entry name" value="AMMECR1-like"/>
    <property type="match status" value="1"/>
</dbReference>
<dbReference type="InterPro" id="IPR027623">
    <property type="entry name" value="AmmeMemoSam_A"/>
</dbReference>
<dbReference type="InterPro" id="IPR027485">
    <property type="entry name" value="AMMECR1_N"/>
</dbReference>
<evidence type="ECO:0000313" key="3">
    <source>
        <dbReference type="Proteomes" id="UP001164472"/>
    </source>
</evidence>
<dbReference type="RefSeq" id="WP_267267771.1">
    <property type="nucleotide sequence ID" value="NZ_CP101527.1"/>
</dbReference>
<gene>
    <name evidence="2" type="primary">amrA</name>
    <name evidence="2" type="ORF">NNL22_12825</name>
</gene>